<proteinExistence type="predicted"/>
<feature type="transmembrane region" description="Helical" evidence="1">
    <location>
        <begin position="1023"/>
        <end position="1046"/>
    </location>
</feature>
<feature type="transmembrane region" description="Helical" evidence="1">
    <location>
        <begin position="2340"/>
        <end position="2363"/>
    </location>
</feature>
<comment type="caution">
    <text evidence="4">The sequence shown here is derived from an EMBL/GenBank/DDBJ whole genome shotgun (WGS) entry which is preliminary data.</text>
</comment>
<feature type="transmembrane region" description="Helical" evidence="1">
    <location>
        <begin position="2289"/>
        <end position="2308"/>
    </location>
</feature>
<feature type="transmembrane region" description="Helical" evidence="1">
    <location>
        <begin position="1234"/>
        <end position="1258"/>
    </location>
</feature>
<dbReference type="GO" id="GO:0000148">
    <property type="term" value="C:1,3-beta-D-glucan synthase complex"/>
    <property type="evidence" value="ECO:0007669"/>
    <property type="project" value="InterPro"/>
</dbReference>
<dbReference type="InterPro" id="IPR003440">
    <property type="entry name" value="Glyco_trans_48_dom"/>
</dbReference>
<evidence type="ECO:0000256" key="2">
    <source>
        <dbReference type="SAM" id="SignalP"/>
    </source>
</evidence>
<feature type="transmembrane region" description="Helical" evidence="1">
    <location>
        <begin position="1153"/>
        <end position="1172"/>
    </location>
</feature>
<feature type="transmembrane region" description="Helical" evidence="1">
    <location>
        <begin position="2046"/>
        <end position="2066"/>
    </location>
</feature>
<evidence type="ECO:0000313" key="5">
    <source>
        <dbReference type="Proteomes" id="UP000604046"/>
    </source>
</evidence>
<dbReference type="PANTHER" id="PTHR12741:SF48">
    <property type="entry name" value="1,3-BETA-GLUCAN SYNTHASE COMPONENT FKS1-RELATED"/>
    <property type="match status" value="1"/>
</dbReference>
<keyword evidence="5" id="KW-1185">Reference proteome</keyword>
<feature type="transmembrane region" description="Helical" evidence="1">
    <location>
        <begin position="2260"/>
        <end position="2277"/>
    </location>
</feature>
<feature type="transmembrane region" description="Helical" evidence="1">
    <location>
        <begin position="2314"/>
        <end position="2333"/>
    </location>
</feature>
<dbReference type="Pfam" id="PF02364">
    <property type="entry name" value="Glucan_synthase"/>
    <property type="match status" value="2"/>
</dbReference>
<reference evidence="4" key="1">
    <citation type="submission" date="2021-02" db="EMBL/GenBank/DDBJ databases">
        <authorList>
            <person name="Dougan E. K."/>
            <person name="Rhodes N."/>
            <person name="Thang M."/>
            <person name="Chan C."/>
        </authorList>
    </citation>
    <scope>NUCLEOTIDE SEQUENCE</scope>
</reference>
<feature type="domain" description="Glycosyl transferase 48" evidence="3">
    <location>
        <begin position="1826"/>
        <end position="2060"/>
    </location>
</feature>
<feature type="transmembrane region" description="Helical" evidence="1">
    <location>
        <begin position="1115"/>
        <end position="1132"/>
    </location>
</feature>
<accession>A0A812QBR0</accession>
<feature type="transmembrane region" description="Helical" evidence="1">
    <location>
        <begin position="2078"/>
        <end position="2097"/>
    </location>
</feature>
<name>A0A812QBR0_9DINO</name>
<feature type="chain" id="PRO_5032609898" evidence="2">
    <location>
        <begin position="18"/>
        <end position="2455"/>
    </location>
</feature>
<feature type="transmembrane region" description="Helical" evidence="1">
    <location>
        <begin position="1066"/>
        <end position="1087"/>
    </location>
</feature>
<evidence type="ECO:0000313" key="4">
    <source>
        <dbReference type="EMBL" id="CAE7363672.1"/>
    </source>
</evidence>
<feature type="transmembrane region" description="Helical" evidence="1">
    <location>
        <begin position="537"/>
        <end position="557"/>
    </location>
</feature>
<feature type="domain" description="Glycosyl transferase 48" evidence="3">
    <location>
        <begin position="1392"/>
        <end position="1509"/>
    </location>
</feature>
<protein>
    <submittedName>
        <fullName evidence="4">CALS12 protein</fullName>
    </submittedName>
</protein>
<dbReference type="Proteomes" id="UP000604046">
    <property type="component" value="Unassembled WGS sequence"/>
</dbReference>
<dbReference type="GO" id="GO:0005886">
    <property type="term" value="C:plasma membrane"/>
    <property type="evidence" value="ECO:0007669"/>
    <property type="project" value="TreeGrafter"/>
</dbReference>
<dbReference type="EMBL" id="CAJNDS010002186">
    <property type="protein sequence ID" value="CAE7363672.1"/>
    <property type="molecule type" value="Genomic_DNA"/>
</dbReference>
<dbReference type="PANTHER" id="PTHR12741">
    <property type="entry name" value="LYST-INTERACTING PROTEIN LIP5 DOPAMINE RESPONSIVE PROTEIN DRG-1"/>
    <property type="match status" value="1"/>
</dbReference>
<gene>
    <name evidence="4" type="primary">CALS12</name>
    <name evidence="4" type="ORF">SNAT2548_LOCUS19661</name>
</gene>
<feature type="transmembrane region" description="Helical" evidence="1">
    <location>
        <begin position="2393"/>
        <end position="2413"/>
    </location>
</feature>
<feature type="transmembrane region" description="Helical" evidence="1">
    <location>
        <begin position="972"/>
        <end position="996"/>
    </location>
</feature>
<keyword evidence="1" id="KW-1133">Transmembrane helix</keyword>
<dbReference type="GO" id="GO:0006075">
    <property type="term" value="P:(1-&gt;3)-beta-D-glucan biosynthetic process"/>
    <property type="evidence" value="ECO:0007669"/>
    <property type="project" value="InterPro"/>
</dbReference>
<evidence type="ECO:0000259" key="3">
    <source>
        <dbReference type="Pfam" id="PF02364"/>
    </source>
</evidence>
<keyword evidence="2" id="KW-0732">Signal</keyword>
<sequence length="2455" mass="273966">MARTVAIAILWLPGILAFNTTQVRIQTPWTCQTATCSCSDLEMVNMETGTVMPSDMQIHAVKYWPEPVGYQGVFVNNDRDPYTNIYEEIHARDLPVIRNEIGANALLLAPWSFRHRSHTQFLEFASANDLKVIPSFDLSWYWEDGTWAQPATKGALRKDFLDFLQYSALVKDAQPAQLSTPETILLWNLQGLPSVEALLPRSCVAGALTDVANFRNCIASSGDLVDALVTVQTVQEMLQVVREAQREFHCEEGAVRSECLARDDATVFKFDRPLALTVDLGDVYLSVSENAEYLKAFIFWMERVVGCHAVAVGQVQVPESFAEVAQQCAFNGYGLFDMWILKARAVADDVEAAAIRRLRDHFSQPKQNLGSGAASVSDLSGAMKPMVLEFGFPAFSHGSMQPEKQHRALHAVWSGSGNGDGIKNAWSSGYCVRGAAVDEWQDVWSADERYESCTELKSKFGHSTCGPLTDAGQLAVAYQGLVGQFHIFGRHCVQKRYLDVNASVRFQFVDDLQSLQNDYNPPSVCAAVVLRRGVTLIAFYAASGLFVCLGLGTLCSLCRRRAWCTARTTENDHEASKQNCFNLEQLMQASSTRKVLEDLSAVPFGRLLAVKVSEALEDGREVPVQYSHLRGYCGWGFAKVNGAFSYHRLQYNGRGRGTAVQSWDTAESFIRFLQEQSDRSLAVYGFTDAELRRTELIGNRTVRRRDLLELLDAHGCFNAGDTVTGRASSHLQVLGIQAELAVDLSYRANPLFLSGVAEEVWSTPGDENDMNGWLARTGTNMRLFLEMLVNTHLATQADRLRRQIEHEATAVAAEEQRRQKPELCDDVAINRRACYNIWRRVLEGYHAWQGVVGNARDLDYDEDKVQKYFVEALTSRLIGSIAEHLIHSPEWLSCVHQKVFESMQVDEGSGRPSFTCHVDYADLCEPLEFFCRNSNIFAPKQGINFDDINDCGLLSAKGPDLTKVQKTWSEPVGLWVAFNFIVNYKWVLTMAIWLLWSAFLLYDSEVFEDWVGNSSRQPTLNRFSFYSLAFLDSLWLCFLMCCEVFVSDSPTPYTIGRTARNCCVKLLRVCRVLPTLALAAAWTLIAWPDVLTEAASSLGLDASSLDVLPSDFAKTFWYLPVAYLAFRFLYGMTPRLRLTSAYQILQLAYFRRIMLFWAAFGLFCFLCNYSMLVGLVRPLTPHQLCNMNDDDADFCSSYTVDVFTASIVVKDVRCVACNATVFASWALVALSSMLMMYFIFNLFVAIVGSSVGAARGFVETSIPSLEFRVETVTADFTSMRKAEASWMTHGSILNAVFGKDWQKVWAMMVDGLYDECLIDSKMRNSLLSAAKTGGSVKLSGKDMQILDRARARLGYLFTSLRSILGDTNINFKPYNPSADGVTDALGLTHRGRIPSLTQIVPVYSEEGIMDIKELVGDPKAGAVSTMLEFLISQLPREWEIFAQNEGLHPTDLYDQLCEANKGKGSGSSKAQQDRVREWASHRAQSVIRTVNGAVHYHRALKVLLEGKDGKDGKDGEVDKADKGGVGFEDLRSHAQLIMAHQTYGKLSLGKAQQVKIQHGMITTPAPHGLRPNDRVRLTLDSLNAEDAVARRAVEKIWKNRAIAKLKHRAKTRQEVEAILSDGAQVQSLVDEVLVDGSLSEAVDDAKVESTMSDDPSEGAVTSTSSSAFARHPALLGRLWGQAQIKGLQNFRGGGFYTIKEIVDEHTAVLSDSSVNCGTARLEKAELTKREHDVHYMLAKHQGFPFFVCIDFQRGKSHPQLEEMIDAHVSKQAAGVEWASVRFRHASVLIRHGGETGSTGSTGSWPIEIVHVLPRARGLLIGTVGNLTQGKAGNQLGALRFAEGHFVQMMDANMGCYAGETFKVPVVLQGFHRSSLTEGDYDHRLKLQARIIGFREHIFTREHGLVGQIMADAEWTFGTLVQRLLEFLTVRMHYGHPDFMDGFWAANRGSVSKASPHINLSEDIFAGLNVKIRHQQSLHTDYLEWEKGREVQFLAGSGFFWKIASGSVGLLRTRDLRTLCGNASVMETFALYFATVAWYIHNVLVDISTEVFVFIFIYLTLASKSIADLGELGSMLAAEWFLTPAFSAMLPAIIGLGIEYGPVWMIRNYIFTAPMSMVYFIFINKAMSSSVRTTFAANTAEYVNTGRPHANKSYTLMEAFLAYWNSHYRPALRIIYCIVLYRSMNSDGALPLILVSFTAFVWILAPILFQPPTKTVCEQTRELVGFVAKVPAHRERLTSGKPSSLYEAGFEQELKQANRGLVLPLISGFLLCLLYLFMTSSDILDQMWAPLCGMFILFLFRSVLAISGIKSAGMMMLAIPCLSLFVIFFSTYIVENRDFGSLLVATLILIQFLTTVKLLVWSFFALVLPRGSPLGYEQVVRFTFDFLCIYELQFFGALVVLILQTIFASILWLLDRPPLRLRTGLILNRRVSIGCVRTIFGEPESKDECITVKVDG</sequence>
<keyword evidence="1" id="KW-0812">Transmembrane</keyword>
<organism evidence="4 5">
    <name type="scientific">Symbiodinium natans</name>
    <dbReference type="NCBI Taxonomy" id="878477"/>
    <lineage>
        <taxon>Eukaryota</taxon>
        <taxon>Sar</taxon>
        <taxon>Alveolata</taxon>
        <taxon>Dinophyceae</taxon>
        <taxon>Suessiales</taxon>
        <taxon>Symbiodiniaceae</taxon>
        <taxon>Symbiodinium</taxon>
    </lineage>
</organism>
<feature type="signal peptide" evidence="2">
    <location>
        <begin position="1"/>
        <end position="17"/>
    </location>
</feature>
<dbReference type="OrthoDB" id="414715at2759"/>
<dbReference type="GO" id="GO:0003843">
    <property type="term" value="F:1,3-beta-D-glucan synthase activity"/>
    <property type="evidence" value="ECO:0007669"/>
    <property type="project" value="InterPro"/>
</dbReference>
<evidence type="ECO:0000256" key="1">
    <source>
        <dbReference type="SAM" id="Phobius"/>
    </source>
</evidence>
<feature type="transmembrane region" description="Helical" evidence="1">
    <location>
        <begin position="2188"/>
        <end position="2208"/>
    </location>
</feature>
<feature type="transmembrane region" description="Helical" evidence="1">
    <location>
        <begin position="2103"/>
        <end position="2121"/>
    </location>
</feature>
<keyword evidence="1" id="KW-0472">Membrane</keyword>